<gene>
    <name evidence="3" type="ORF">CEY00_Acc05183</name>
</gene>
<proteinExistence type="predicted"/>
<feature type="coiled-coil region" evidence="1">
    <location>
        <begin position="109"/>
        <end position="171"/>
    </location>
</feature>
<dbReference type="AlphaFoldDB" id="A0A2R6RIQ6"/>
<dbReference type="EMBL" id="NKQK01000005">
    <property type="protein sequence ID" value="PSS29900.1"/>
    <property type="molecule type" value="Genomic_DNA"/>
</dbReference>
<evidence type="ECO:0000256" key="1">
    <source>
        <dbReference type="SAM" id="Coils"/>
    </source>
</evidence>
<comment type="caution">
    <text evidence="3">The sequence shown here is derived from an EMBL/GenBank/DDBJ whole genome shotgun (WGS) entry which is preliminary data.</text>
</comment>
<name>A0A2R6RIQ6_ACTCC</name>
<feature type="transmembrane region" description="Helical" evidence="2">
    <location>
        <begin position="507"/>
        <end position="531"/>
    </location>
</feature>
<dbReference type="InParanoid" id="A0A2R6RIQ6"/>
<dbReference type="PANTHER" id="PTHR35752">
    <property type="entry name" value="G-PROTEIN COUPLED RECEPTOR"/>
    <property type="match status" value="1"/>
</dbReference>
<dbReference type="OrthoDB" id="1848995at2759"/>
<dbReference type="STRING" id="1590841.A0A2R6RIQ6"/>
<keyword evidence="2" id="KW-1133">Transmembrane helix</keyword>
<organism evidence="3 4">
    <name type="scientific">Actinidia chinensis var. chinensis</name>
    <name type="common">Chinese soft-hair kiwi</name>
    <dbReference type="NCBI Taxonomy" id="1590841"/>
    <lineage>
        <taxon>Eukaryota</taxon>
        <taxon>Viridiplantae</taxon>
        <taxon>Streptophyta</taxon>
        <taxon>Embryophyta</taxon>
        <taxon>Tracheophyta</taxon>
        <taxon>Spermatophyta</taxon>
        <taxon>Magnoliopsida</taxon>
        <taxon>eudicotyledons</taxon>
        <taxon>Gunneridae</taxon>
        <taxon>Pentapetalae</taxon>
        <taxon>asterids</taxon>
        <taxon>Ericales</taxon>
        <taxon>Actinidiaceae</taxon>
        <taxon>Actinidia</taxon>
    </lineage>
</organism>
<accession>A0A2R6RIQ6</accession>
<dbReference type="Proteomes" id="UP000241394">
    <property type="component" value="Chromosome LG5"/>
</dbReference>
<sequence>MPLFLSAAEYEQCSHDASLVAEKADAFIGQLYNQLETVKAQADAAAITAKQTCSLLEQKYVSLSSEFANIEFQNSQLNSTLEQRSAELAQVQAAKHQIHLKCIGKDGEIERLSTEASELHRSKRQLIELLEQKDLEISEKNAVIQSYLNKIVNLTDSAASREARLNEIESELSRSHGSSTRLSEAIYRYPRSMRSLLEAKLLYCLFFSTTTFIFLQALGTASVVIPNSNCYALDNSSHIYDFSSWIGHPFEYDGKDDSDLVVRFCKDVESRSQTGYVGFGRFSNVNHFVVGSGPVDFVQEFFNGDLINCEHSYDKMGRTAQVNVICGSCLNGQCQGGLGCICNVTYESACRVLVELAIPCEKQGPRVFEGFTVGFHPRSWELVYNGMTQMGYEKPHLEFSFKTEQTRVALYMTAIASLSNLAQKPTIKISPEDGLEVRLSGSGATGSPPTTLSPTMLMVDWRCEKARDSPYGVEITVPVESYEPIQFTLTKICEYRQHEGGDAMEGWAIFGLISCIFIVFSTLFCCGGFVYKTRVQNQRGIDALPGMTILCACLDTVSGGGGHSYSRTEDINRPFVNQASWERPPVTAQGTRRTSERKYGAI</sequence>
<evidence type="ECO:0000313" key="4">
    <source>
        <dbReference type="Proteomes" id="UP000241394"/>
    </source>
</evidence>
<evidence type="ECO:0000313" key="3">
    <source>
        <dbReference type="EMBL" id="PSS29900.1"/>
    </source>
</evidence>
<reference evidence="4" key="2">
    <citation type="journal article" date="2018" name="BMC Genomics">
        <title>A manually annotated Actinidia chinensis var. chinensis (kiwifruit) genome highlights the challenges associated with draft genomes and gene prediction in plants.</title>
        <authorList>
            <person name="Pilkington S.M."/>
            <person name="Crowhurst R."/>
            <person name="Hilario E."/>
            <person name="Nardozza S."/>
            <person name="Fraser L."/>
            <person name="Peng Y."/>
            <person name="Gunaseelan K."/>
            <person name="Simpson R."/>
            <person name="Tahir J."/>
            <person name="Deroles S.C."/>
            <person name="Templeton K."/>
            <person name="Luo Z."/>
            <person name="Davy M."/>
            <person name="Cheng C."/>
            <person name="McNeilage M."/>
            <person name="Scaglione D."/>
            <person name="Liu Y."/>
            <person name="Zhang Q."/>
            <person name="Datson P."/>
            <person name="De Silva N."/>
            <person name="Gardiner S.E."/>
            <person name="Bassett H."/>
            <person name="Chagne D."/>
            <person name="McCallum J."/>
            <person name="Dzierzon H."/>
            <person name="Deng C."/>
            <person name="Wang Y.Y."/>
            <person name="Barron L."/>
            <person name="Manako K."/>
            <person name="Bowen J."/>
            <person name="Foster T.M."/>
            <person name="Erridge Z.A."/>
            <person name="Tiffin H."/>
            <person name="Waite C.N."/>
            <person name="Davies K.M."/>
            <person name="Grierson E.P."/>
            <person name="Laing W.A."/>
            <person name="Kirk R."/>
            <person name="Chen X."/>
            <person name="Wood M."/>
            <person name="Montefiori M."/>
            <person name="Brummell D.A."/>
            <person name="Schwinn K.E."/>
            <person name="Catanach A."/>
            <person name="Fullerton C."/>
            <person name="Li D."/>
            <person name="Meiyalaghan S."/>
            <person name="Nieuwenhuizen N."/>
            <person name="Read N."/>
            <person name="Prakash R."/>
            <person name="Hunter D."/>
            <person name="Zhang H."/>
            <person name="McKenzie M."/>
            <person name="Knabel M."/>
            <person name="Harris A."/>
            <person name="Allan A.C."/>
            <person name="Gleave A."/>
            <person name="Chen A."/>
            <person name="Janssen B.J."/>
            <person name="Plunkett B."/>
            <person name="Ampomah-Dwamena C."/>
            <person name="Voogd C."/>
            <person name="Leif D."/>
            <person name="Lafferty D."/>
            <person name="Souleyre E.J.F."/>
            <person name="Varkonyi-Gasic E."/>
            <person name="Gambi F."/>
            <person name="Hanley J."/>
            <person name="Yao J.L."/>
            <person name="Cheung J."/>
            <person name="David K.M."/>
            <person name="Warren B."/>
            <person name="Marsh K."/>
            <person name="Snowden K.C."/>
            <person name="Lin-Wang K."/>
            <person name="Brian L."/>
            <person name="Martinez-Sanchez M."/>
            <person name="Wang M."/>
            <person name="Ileperuma N."/>
            <person name="Macnee N."/>
            <person name="Campin R."/>
            <person name="McAtee P."/>
            <person name="Drummond R.S.M."/>
            <person name="Espley R.V."/>
            <person name="Ireland H.S."/>
            <person name="Wu R."/>
            <person name="Atkinson R.G."/>
            <person name="Karunairetnam S."/>
            <person name="Bulley S."/>
            <person name="Chunkath S."/>
            <person name="Hanley Z."/>
            <person name="Storey R."/>
            <person name="Thrimawithana A.H."/>
            <person name="Thomson S."/>
            <person name="David C."/>
            <person name="Testolin R."/>
            <person name="Huang H."/>
            <person name="Hellens R.P."/>
            <person name="Schaffer R.J."/>
        </authorList>
    </citation>
    <scope>NUCLEOTIDE SEQUENCE [LARGE SCALE GENOMIC DNA]</scope>
    <source>
        <strain evidence="4">cv. Red5</strain>
    </source>
</reference>
<keyword evidence="2" id="KW-0472">Membrane</keyword>
<dbReference type="Gramene" id="PSS29900">
    <property type="protein sequence ID" value="PSS29900"/>
    <property type="gene ID" value="CEY00_Acc05183"/>
</dbReference>
<keyword evidence="4" id="KW-1185">Reference proteome</keyword>
<reference evidence="3 4" key="1">
    <citation type="submission" date="2017-07" db="EMBL/GenBank/DDBJ databases">
        <title>An improved, manually edited Actinidia chinensis var. chinensis (kiwifruit) genome highlights the challenges associated with draft genomes and gene prediction in plants.</title>
        <authorList>
            <person name="Pilkington S."/>
            <person name="Crowhurst R."/>
            <person name="Hilario E."/>
            <person name="Nardozza S."/>
            <person name="Fraser L."/>
            <person name="Peng Y."/>
            <person name="Gunaseelan K."/>
            <person name="Simpson R."/>
            <person name="Tahir J."/>
            <person name="Deroles S."/>
            <person name="Templeton K."/>
            <person name="Luo Z."/>
            <person name="Davy M."/>
            <person name="Cheng C."/>
            <person name="Mcneilage M."/>
            <person name="Scaglione D."/>
            <person name="Liu Y."/>
            <person name="Zhang Q."/>
            <person name="Datson P."/>
            <person name="De Silva N."/>
            <person name="Gardiner S."/>
            <person name="Bassett H."/>
            <person name="Chagne D."/>
            <person name="Mccallum J."/>
            <person name="Dzierzon H."/>
            <person name="Deng C."/>
            <person name="Wang Y.-Y."/>
            <person name="Barron N."/>
            <person name="Manako K."/>
            <person name="Bowen J."/>
            <person name="Foster T."/>
            <person name="Erridge Z."/>
            <person name="Tiffin H."/>
            <person name="Waite C."/>
            <person name="Davies K."/>
            <person name="Grierson E."/>
            <person name="Laing W."/>
            <person name="Kirk R."/>
            <person name="Chen X."/>
            <person name="Wood M."/>
            <person name="Montefiori M."/>
            <person name="Brummell D."/>
            <person name="Schwinn K."/>
            <person name="Catanach A."/>
            <person name="Fullerton C."/>
            <person name="Li D."/>
            <person name="Meiyalaghan S."/>
            <person name="Nieuwenhuizen N."/>
            <person name="Read N."/>
            <person name="Prakash R."/>
            <person name="Hunter D."/>
            <person name="Zhang H."/>
            <person name="Mckenzie M."/>
            <person name="Knabel M."/>
            <person name="Harris A."/>
            <person name="Allan A."/>
            <person name="Chen A."/>
            <person name="Janssen B."/>
            <person name="Plunkett B."/>
            <person name="Dwamena C."/>
            <person name="Voogd C."/>
            <person name="Leif D."/>
            <person name="Lafferty D."/>
            <person name="Souleyre E."/>
            <person name="Varkonyi-Gasic E."/>
            <person name="Gambi F."/>
            <person name="Hanley J."/>
            <person name="Yao J.-L."/>
            <person name="Cheung J."/>
            <person name="David K."/>
            <person name="Warren B."/>
            <person name="Marsh K."/>
            <person name="Snowden K."/>
            <person name="Lin-Wang K."/>
            <person name="Brian L."/>
            <person name="Martinez-Sanchez M."/>
            <person name="Wang M."/>
            <person name="Ileperuma N."/>
            <person name="Macnee N."/>
            <person name="Campin R."/>
            <person name="Mcatee P."/>
            <person name="Drummond R."/>
            <person name="Espley R."/>
            <person name="Ireland H."/>
            <person name="Wu R."/>
            <person name="Atkinson R."/>
            <person name="Karunairetnam S."/>
            <person name="Bulley S."/>
            <person name="Chunkath S."/>
            <person name="Hanley Z."/>
            <person name="Storey R."/>
            <person name="Thrimawithana A."/>
            <person name="Thomson S."/>
            <person name="David C."/>
            <person name="Testolin R."/>
        </authorList>
    </citation>
    <scope>NUCLEOTIDE SEQUENCE [LARGE SCALE GENOMIC DNA]</scope>
    <source>
        <strain evidence="4">cv. Red5</strain>
        <tissue evidence="3">Young leaf</tissue>
    </source>
</reference>
<evidence type="ECO:0000256" key="2">
    <source>
        <dbReference type="SAM" id="Phobius"/>
    </source>
</evidence>
<dbReference type="OMA" id="LRCPHSF"/>
<keyword evidence="2" id="KW-0812">Transmembrane</keyword>
<keyword evidence="1" id="KW-0175">Coiled coil</keyword>
<dbReference type="FunCoup" id="A0A2R6RIQ6">
    <property type="interactions" value="5068"/>
</dbReference>
<dbReference type="PANTHER" id="PTHR35752:SF1">
    <property type="entry name" value="G-PROTEIN COUPLED RECEPTOR"/>
    <property type="match status" value="1"/>
</dbReference>
<protein>
    <submittedName>
        <fullName evidence="3">Nuclear-pore anchor like</fullName>
    </submittedName>
</protein>